<dbReference type="InterPro" id="IPR046341">
    <property type="entry name" value="SET_dom_sf"/>
</dbReference>
<dbReference type="GO" id="GO:0005634">
    <property type="term" value="C:nucleus"/>
    <property type="evidence" value="ECO:0007669"/>
    <property type="project" value="UniProtKB-SubCell"/>
</dbReference>
<evidence type="ECO:0000256" key="5">
    <source>
        <dbReference type="ARBA" id="ARBA00022679"/>
    </source>
</evidence>
<evidence type="ECO:0000256" key="6">
    <source>
        <dbReference type="ARBA" id="ARBA00022691"/>
    </source>
</evidence>
<dbReference type="SUPFAM" id="SSF82199">
    <property type="entry name" value="SET domain"/>
    <property type="match status" value="1"/>
</dbReference>
<dbReference type="Pfam" id="PF00856">
    <property type="entry name" value="SET"/>
    <property type="match status" value="1"/>
</dbReference>
<dbReference type="EMBL" id="PDUG01000006">
    <property type="protein sequence ID" value="PIC19242.1"/>
    <property type="molecule type" value="Genomic_DNA"/>
</dbReference>
<keyword evidence="3" id="KW-0158">Chromosome</keyword>
<keyword evidence="6" id="KW-0949">S-adenosyl-L-methionine</keyword>
<comment type="subcellular location">
    <subcellularLocation>
        <location evidence="2">Chromosome</location>
    </subcellularLocation>
    <subcellularLocation>
        <location evidence="1">Nucleus</location>
    </subcellularLocation>
</comment>
<comment type="caution">
    <text evidence="10">The sequence shown here is derived from an EMBL/GenBank/DDBJ whole genome shotgun (WGS) entry which is preliminary data.</text>
</comment>
<dbReference type="PROSITE" id="PS50280">
    <property type="entry name" value="SET"/>
    <property type="match status" value="1"/>
</dbReference>
<feature type="region of interest" description="Disordered" evidence="8">
    <location>
        <begin position="230"/>
        <end position="255"/>
    </location>
</feature>
<dbReference type="AlphaFoldDB" id="A0A2G5SW97"/>
<name>A0A2G5SW97_9PELO</name>
<gene>
    <name evidence="10" type="primary">Cnig_chr_X.g24861</name>
    <name evidence="10" type="ORF">B9Z55_024861</name>
</gene>
<dbReference type="GO" id="GO:0005694">
    <property type="term" value="C:chromosome"/>
    <property type="evidence" value="ECO:0007669"/>
    <property type="project" value="UniProtKB-SubCell"/>
</dbReference>
<dbReference type="OrthoDB" id="5838894at2759"/>
<evidence type="ECO:0000313" key="11">
    <source>
        <dbReference type="Proteomes" id="UP000230233"/>
    </source>
</evidence>
<evidence type="ECO:0000256" key="4">
    <source>
        <dbReference type="ARBA" id="ARBA00022603"/>
    </source>
</evidence>
<dbReference type="InterPro" id="IPR050777">
    <property type="entry name" value="SET2_Histone-Lys_MeTrsfase"/>
</dbReference>
<evidence type="ECO:0000256" key="7">
    <source>
        <dbReference type="ARBA" id="ARBA00023242"/>
    </source>
</evidence>
<keyword evidence="7" id="KW-0539">Nucleus</keyword>
<keyword evidence="11" id="KW-1185">Reference proteome</keyword>
<evidence type="ECO:0000259" key="9">
    <source>
        <dbReference type="PROSITE" id="PS50280"/>
    </source>
</evidence>
<dbReference type="SMART" id="SM00317">
    <property type="entry name" value="SET"/>
    <property type="match status" value="1"/>
</dbReference>
<accession>A0A2G5SW97</accession>
<dbReference type="PANTHER" id="PTHR22884">
    <property type="entry name" value="SET DOMAIN PROTEINS"/>
    <property type="match status" value="1"/>
</dbReference>
<feature type="domain" description="SET" evidence="9">
    <location>
        <begin position="74"/>
        <end position="206"/>
    </location>
</feature>
<proteinExistence type="predicted"/>
<evidence type="ECO:0000256" key="8">
    <source>
        <dbReference type="SAM" id="MobiDB-lite"/>
    </source>
</evidence>
<sequence length="255" mass="28881">MVKNPGREPTAQEIAETAESMKVAHKFGPSYHRNKTELHTTPACKSKQCKDCSDISCPNFSSHQECPPKCRRGCKNQLSRTKPELVPFFIADTGDRGKGLFAKTDIPADTRILYYSGEIISQRASKIRWNKYDDKEREQSYYFAAGDFICDPRNHGNAGQYANNSCQPNMVAVQCKIHGKAENYRGIFFDAYRDIEKGEELTIKYDFDYDSSVVRECKCGELNCTKSLNMLPPQPKKRSSKSRSGASEKKKSKKS</sequence>
<dbReference type="GO" id="GO:0032259">
    <property type="term" value="P:methylation"/>
    <property type="evidence" value="ECO:0007669"/>
    <property type="project" value="UniProtKB-KW"/>
</dbReference>
<evidence type="ECO:0000313" key="10">
    <source>
        <dbReference type="EMBL" id="PIC19242.1"/>
    </source>
</evidence>
<reference evidence="11" key="1">
    <citation type="submission" date="2017-10" db="EMBL/GenBank/DDBJ databases">
        <title>Rapid genome shrinkage in a self-fertile nematode reveals novel sperm competition proteins.</title>
        <authorList>
            <person name="Yin D."/>
            <person name="Schwarz E.M."/>
            <person name="Thomas C.G."/>
            <person name="Felde R.L."/>
            <person name="Korf I.F."/>
            <person name="Cutter A.D."/>
            <person name="Schartner C.M."/>
            <person name="Ralston E.J."/>
            <person name="Meyer B.J."/>
            <person name="Haag E.S."/>
        </authorList>
    </citation>
    <scope>NUCLEOTIDE SEQUENCE [LARGE SCALE GENOMIC DNA]</scope>
    <source>
        <strain evidence="11">JU1422</strain>
    </source>
</reference>
<dbReference type="InterPro" id="IPR001214">
    <property type="entry name" value="SET_dom"/>
</dbReference>
<dbReference type="Gene3D" id="2.170.270.10">
    <property type="entry name" value="SET domain"/>
    <property type="match status" value="1"/>
</dbReference>
<evidence type="ECO:0000256" key="1">
    <source>
        <dbReference type="ARBA" id="ARBA00004123"/>
    </source>
</evidence>
<evidence type="ECO:0000256" key="2">
    <source>
        <dbReference type="ARBA" id="ARBA00004286"/>
    </source>
</evidence>
<evidence type="ECO:0000256" key="3">
    <source>
        <dbReference type="ARBA" id="ARBA00022454"/>
    </source>
</evidence>
<dbReference type="GO" id="GO:0008168">
    <property type="term" value="F:methyltransferase activity"/>
    <property type="evidence" value="ECO:0007669"/>
    <property type="project" value="UniProtKB-KW"/>
</dbReference>
<protein>
    <recommendedName>
        <fullName evidence="9">SET domain-containing protein</fullName>
    </recommendedName>
</protein>
<dbReference type="Proteomes" id="UP000230233">
    <property type="component" value="Chromosome X"/>
</dbReference>
<dbReference type="STRING" id="1611254.A0A2G5SW97"/>
<organism evidence="10 11">
    <name type="scientific">Caenorhabditis nigoni</name>
    <dbReference type="NCBI Taxonomy" id="1611254"/>
    <lineage>
        <taxon>Eukaryota</taxon>
        <taxon>Metazoa</taxon>
        <taxon>Ecdysozoa</taxon>
        <taxon>Nematoda</taxon>
        <taxon>Chromadorea</taxon>
        <taxon>Rhabditida</taxon>
        <taxon>Rhabditina</taxon>
        <taxon>Rhabditomorpha</taxon>
        <taxon>Rhabditoidea</taxon>
        <taxon>Rhabditidae</taxon>
        <taxon>Peloderinae</taxon>
        <taxon>Caenorhabditis</taxon>
    </lineage>
</organism>
<keyword evidence="4" id="KW-0489">Methyltransferase</keyword>
<keyword evidence="5" id="KW-0808">Transferase</keyword>